<sequence length="63" mass="7649">MIMVTSLLPRYRNRDLGWDKIYLQSSSMNHTRETELFGLFYGIWIPNRIEHQTIKEKYEEIAD</sequence>
<proteinExistence type="predicted"/>
<dbReference type="KEGG" id="taa:NMY3_01061"/>
<organism evidence="1 2">
    <name type="scientific">Candidatus Nitrosocosmicus oleophilus</name>
    <dbReference type="NCBI Taxonomy" id="1353260"/>
    <lineage>
        <taxon>Archaea</taxon>
        <taxon>Nitrososphaerota</taxon>
        <taxon>Nitrososphaeria</taxon>
        <taxon>Nitrososphaerales</taxon>
        <taxon>Nitrososphaeraceae</taxon>
        <taxon>Candidatus Nitrosocosmicus</taxon>
    </lineage>
</organism>
<keyword evidence="2" id="KW-1185">Reference proteome</keyword>
<protein>
    <submittedName>
        <fullName evidence="1">Uncharacterized protein</fullName>
    </submittedName>
</protein>
<dbReference type="Proteomes" id="UP000058925">
    <property type="component" value="Chromosome"/>
</dbReference>
<evidence type="ECO:0000313" key="2">
    <source>
        <dbReference type="Proteomes" id="UP000058925"/>
    </source>
</evidence>
<name>A0A654LXY1_9ARCH</name>
<accession>A0A654LXY1</accession>
<dbReference type="AlphaFoldDB" id="A0A654LXY1"/>
<gene>
    <name evidence="1" type="ORF">NMY3_01061</name>
</gene>
<reference evidence="2" key="1">
    <citation type="submission" date="2015-10" db="EMBL/GenBank/DDBJ databases">
        <title>Niche specialization of a soil ammonia-oxidizing archaeon, Candidatus Nitrosocosmicus oleophilus.</title>
        <authorList>
            <person name="Jung M.-Y."/>
            <person name="Rhee S.-K."/>
        </authorList>
    </citation>
    <scope>NUCLEOTIDE SEQUENCE [LARGE SCALE GENOMIC DNA]</scope>
    <source>
        <strain evidence="2">MY3</strain>
    </source>
</reference>
<evidence type="ECO:0000313" key="1">
    <source>
        <dbReference type="EMBL" id="ALI35266.1"/>
    </source>
</evidence>
<dbReference type="EMBL" id="CP012850">
    <property type="protein sequence ID" value="ALI35266.1"/>
    <property type="molecule type" value="Genomic_DNA"/>
</dbReference>